<comment type="caution">
    <text evidence="1">The sequence shown here is derived from an EMBL/GenBank/DDBJ whole genome shotgun (WGS) entry which is preliminary data.</text>
</comment>
<gene>
    <name evidence="1" type="ORF">CDAR_171831</name>
</gene>
<dbReference type="Proteomes" id="UP001054837">
    <property type="component" value="Unassembled WGS sequence"/>
</dbReference>
<keyword evidence="2" id="KW-1185">Reference proteome</keyword>
<dbReference type="EMBL" id="BPLQ01000637">
    <property type="protein sequence ID" value="GIX73633.1"/>
    <property type="molecule type" value="Genomic_DNA"/>
</dbReference>
<evidence type="ECO:0000313" key="1">
    <source>
        <dbReference type="EMBL" id="GIX73633.1"/>
    </source>
</evidence>
<organism evidence="1 2">
    <name type="scientific">Caerostris darwini</name>
    <dbReference type="NCBI Taxonomy" id="1538125"/>
    <lineage>
        <taxon>Eukaryota</taxon>
        <taxon>Metazoa</taxon>
        <taxon>Ecdysozoa</taxon>
        <taxon>Arthropoda</taxon>
        <taxon>Chelicerata</taxon>
        <taxon>Arachnida</taxon>
        <taxon>Araneae</taxon>
        <taxon>Araneomorphae</taxon>
        <taxon>Entelegynae</taxon>
        <taxon>Araneoidea</taxon>
        <taxon>Araneidae</taxon>
        <taxon>Caerostris</taxon>
    </lineage>
</organism>
<accession>A0AAV4MMQ0</accession>
<protein>
    <submittedName>
        <fullName evidence="1">Uncharacterized protein</fullName>
    </submittedName>
</protein>
<proteinExistence type="predicted"/>
<evidence type="ECO:0000313" key="2">
    <source>
        <dbReference type="Proteomes" id="UP001054837"/>
    </source>
</evidence>
<name>A0AAV4MMQ0_9ARAC</name>
<dbReference type="AlphaFoldDB" id="A0AAV4MMQ0"/>
<reference evidence="1 2" key="1">
    <citation type="submission" date="2021-06" db="EMBL/GenBank/DDBJ databases">
        <title>Caerostris darwini draft genome.</title>
        <authorList>
            <person name="Kono N."/>
            <person name="Arakawa K."/>
        </authorList>
    </citation>
    <scope>NUCLEOTIDE SEQUENCE [LARGE SCALE GENOMIC DNA]</scope>
</reference>
<sequence length="93" mass="10450">MTSPNEESPHISVTQLPGLQQLSPPQLYLLPWTTTAKICPDAFTVNRFPNQTSPCASGPKQLRFHFAKVAINSAFRKHSSEWAMQNDMHFHGT</sequence>